<dbReference type="InterPro" id="IPR050696">
    <property type="entry name" value="FtsA/MreB"/>
</dbReference>
<dbReference type="InterPro" id="IPR009377">
    <property type="entry name" value="EutA"/>
</dbReference>
<dbReference type="PANTHER" id="PTHR32432:SF13">
    <property type="entry name" value="ETHANOLAMINE AMMONIA-LYASE REACTIVASE EUTA"/>
    <property type="match status" value="1"/>
</dbReference>
<dbReference type="Pfam" id="PF06277">
    <property type="entry name" value="EutA"/>
    <property type="match status" value="1"/>
</dbReference>
<sequence length="512" mass="54581">MEDQWITSVGIDIGTSTTKMIVSRLRLKRISSSVSIPRYEIVERQLVYASPMYSTPLIGRDQLDAEGVWALITAEYHHAGIRPAELKTGAVIITGETANKRNAREIVQRLAERSGDFVVAAAGAELEGLLAGRGAGADLRSMQIKGAVANLDIGGGTANVAIFRRGRPIGTVTFHVGGRLIELDRNGMVTAISPSIRPWLTTRGYAIQQGQSLRFGDVAELCQDMSRSMLDYLAGGGLTHQAKDGDAALKELLVGGGEPMDGSGMPQLEEWMVSGGIGGLTELPKPATIAEVAAYGDIGPLLAHEIKAAMAHYDIALGKPNQTVRATVIGAGMQSTEISGATIYLEAPHSLPIRNLPVYRLDELTDEMLANQDALMAMLASAIRVCAGLYDKEASIPFALAMRGMNGISYASVQRLAEAISRSYLDYFAPAEVLVVVCVHDMAQALGQSLRKRLEKRMSVICIDQIPVMHGDYIDLGEPLPGMMLPVMIKTLVFRPESGLGSGPGPGGSEGG</sequence>
<gene>
    <name evidence="1" type="ORF">I8J30_08450</name>
</gene>
<dbReference type="PIRSF" id="PIRSF012293">
    <property type="entry name" value="EutA"/>
    <property type="match status" value="1"/>
</dbReference>
<evidence type="ECO:0000313" key="1">
    <source>
        <dbReference type="EMBL" id="MBP3962733.1"/>
    </source>
</evidence>
<comment type="caution">
    <text evidence="1">The sequence shown here is derived from an EMBL/GenBank/DDBJ whole genome shotgun (WGS) entry which is preliminary data.</text>
</comment>
<dbReference type="SUPFAM" id="SSF53067">
    <property type="entry name" value="Actin-like ATPase domain"/>
    <property type="match status" value="1"/>
</dbReference>
<dbReference type="EMBL" id="JAGKSP010000002">
    <property type="protein sequence ID" value="MBP3962733.1"/>
    <property type="molecule type" value="Genomic_DNA"/>
</dbReference>
<dbReference type="InterPro" id="IPR043129">
    <property type="entry name" value="ATPase_NBD"/>
</dbReference>
<dbReference type="RefSeq" id="WP_210657144.1">
    <property type="nucleotide sequence ID" value="NZ_JAGKSP010000002.1"/>
</dbReference>
<dbReference type="PANTHER" id="PTHR32432">
    <property type="entry name" value="CELL DIVISION PROTEIN FTSA-RELATED"/>
    <property type="match status" value="1"/>
</dbReference>
<evidence type="ECO:0000313" key="2">
    <source>
        <dbReference type="Proteomes" id="UP000673394"/>
    </source>
</evidence>
<organism evidence="1 2">
    <name type="scientific">Paenibacillus lignilyticus</name>
    <dbReference type="NCBI Taxonomy" id="1172615"/>
    <lineage>
        <taxon>Bacteria</taxon>
        <taxon>Bacillati</taxon>
        <taxon>Bacillota</taxon>
        <taxon>Bacilli</taxon>
        <taxon>Bacillales</taxon>
        <taxon>Paenibacillaceae</taxon>
        <taxon>Paenibacillus</taxon>
    </lineage>
</organism>
<protein>
    <submittedName>
        <fullName evidence="1">Ethanolamine ammonia-lyase reactivating factor EutA</fullName>
    </submittedName>
</protein>
<dbReference type="Proteomes" id="UP000673394">
    <property type="component" value="Unassembled WGS sequence"/>
</dbReference>
<keyword evidence="2" id="KW-1185">Reference proteome</keyword>
<reference evidence="1 2" key="1">
    <citation type="submission" date="2021-04" db="EMBL/GenBank/DDBJ databases">
        <title>Paenibacillus sp. DLE-14 whole genome sequence.</title>
        <authorList>
            <person name="Ham Y.J."/>
        </authorList>
    </citation>
    <scope>NUCLEOTIDE SEQUENCE [LARGE SCALE GENOMIC DNA]</scope>
    <source>
        <strain evidence="1 2">DLE-14</strain>
    </source>
</reference>
<name>A0ABS5C9W5_9BACL</name>
<proteinExistence type="predicted"/>
<accession>A0ABS5C9W5</accession>